<dbReference type="PATRIC" id="fig|1187852.3.peg.5714"/>
<gene>
    <name evidence="1" type="ORF">VQ03_00795</name>
</gene>
<organism evidence="1 2">
    <name type="scientific">Methylobacterium tarhaniae</name>
    <dbReference type="NCBI Taxonomy" id="1187852"/>
    <lineage>
        <taxon>Bacteria</taxon>
        <taxon>Pseudomonadati</taxon>
        <taxon>Pseudomonadota</taxon>
        <taxon>Alphaproteobacteria</taxon>
        <taxon>Hyphomicrobiales</taxon>
        <taxon>Methylobacteriaceae</taxon>
        <taxon>Methylobacterium</taxon>
    </lineage>
</organism>
<accession>A0A0J6TG08</accession>
<sequence length="65" mass="7018">MRGEAIVTRQAGLMTGSALVALSNGRRGQFVFGDLTYNQAFGQVRMQTRSWIPIGESPDGTRVGC</sequence>
<evidence type="ECO:0000313" key="2">
    <source>
        <dbReference type="Proteomes" id="UP000036449"/>
    </source>
</evidence>
<evidence type="ECO:0000313" key="1">
    <source>
        <dbReference type="EMBL" id="KMO44872.1"/>
    </source>
</evidence>
<proteinExistence type="predicted"/>
<dbReference type="Proteomes" id="UP000036449">
    <property type="component" value="Unassembled WGS sequence"/>
</dbReference>
<protein>
    <submittedName>
        <fullName evidence="1">Uncharacterized protein</fullName>
    </submittedName>
</protein>
<comment type="caution">
    <text evidence="1">The sequence shown here is derived from an EMBL/GenBank/DDBJ whole genome shotgun (WGS) entry which is preliminary data.</text>
</comment>
<dbReference type="EMBL" id="LABZ01000006">
    <property type="protein sequence ID" value="KMO44872.1"/>
    <property type="molecule type" value="Genomic_DNA"/>
</dbReference>
<reference evidence="1 2" key="1">
    <citation type="submission" date="2015-03" db="EMBL/GenBank/DDBJ databases">
        <title>Genome sequencing of Methylobacterium tarhaniae DSM 25844.</title>
        <authorList>
            <person name="Chaudhry V."/>
            <person name="Patil P.B."/>
        </authorList>
    </citation>
    <scope>NUCLEOTIDE SEQUENCE [LARGE SCALE GENOMIC DNA]</scope>
    <source>
        <strain evidence="1 2">DSM 25844</strain>
    </source>
</reference>
<name>A0A0J6TG08_9HYPH</name>
<dbReference type="AlphaFoldDB" id="A0A0J6TG08"/>
<keyword evidence="2" id="KW-1185">Reference proteome</keyword>